<evidence type="ECO:0000313" key="2">
    <source>
        <dbReference type="EMBL" id="CAE0681829.1"/>
    </source>
</evidence>
<gene>
    <name evidence="2" type="ORF">LGLO00237_LOCUS33617</name>
</gene>
<sequence length="488" mass="54756">MSDLPGGHLFPHLDHKTRGHDNVSDWLDFRENPRWTEDSTPAAPNPNLIGSVFSRHFRGHGFFWGLVDSFLGKTEKGEEIYRVKYQDGETEDLHAHKIRSFMKETEDRGRASEAPSRDSFDPSESKGITSLEFDLKVNDSVPNSKFRKKYPIANDIMSSKEPPAVLDDLLPGASGFPSAGRDSFVVKPPQFYVDCGQEGKVRLLENGPRGAGTALQQIIRNLEEEDSFVPDPAGKWAFLPRSRTRRLNVQAELLGEALSRLKCANIDLGSTAHWQKPVLDVKQTSSTRRQTASSAATSGASRQKRQRSDSLVGRAGKSQKIVAKKELTVGQHVFVNENGEWKPATVVRLERRRCLVEMSQTKAQPGKHPVKSQKLFKLTDSLIRVTKPVSVILQFFRLPTKGPIIQKKRLLLVKAPEGWDPPVWVCESMQRCHTSDRTCKVNWFDFQGSKLKRTKQVDSIDLSSVHGSVGKLPTKAQLRALAEDLELY</sequence>
<dbReference type="EMBL" id="HBIV01048387">
    <property type="protein sequence ID" value="CAE0681829.1"/>
    <property type="molecule type" value="Transcribed_RNA"/>
</dbReference>
<name>A0A7S3ZFQ8_9EUKA</name>
<evidence type="ECO:0000256" key="1">
    <source>
        <dbReference type="SAM" id="MobiDB-lite"/>
    </source>
</evidence>
<feature type="compositionally biased region" description="Low complexity" evidence="1">
    <location>
        <begin position="283"/>
        <end position="301"/>
    </location>
</feature>
<protein>
    <submittedName>
        <fullName evidence="2">Uncharacterized protein</fullName>
    </submittedName>
</protein>
<reference evidence="2" key="1">
    <citation type="submission" date="2021-01" db="EMBL/GenBank/DDBJ databases">
        <authorList>
            <person name="Corre E."/>
            <person name="Pelletier E."/>
            <person name="Niang G."/>
            <person name="Scheremetjew M."/>
            <person name="Finn R."/>
            <person name="Kale V."/>
            <person name="Holt S."/>
            <person name="Cochrane G."/>
            <person name="Meng A."/>
            <person name="Brown T."/>
            <person name="Cohen L."/>
        </authorList>
    </citation>
    <scope>NUCLEOTIDE SEQUENCE</scope>
    <source>
        <strain evidence="2">CCCM811</strain>
    </source>
</reference>
<proteinExistence type="predicted"/>
<dbReference type="AlphaFoldDB" id="A0A7S3ZFQ8"/>
<accession>A0A7S3ZFQ8</accession>
<feature type="region of interest" description="Disordered" evidence="1">
    <location>
        <begin position="102"/>
        <end position="125"/>
    </location>
</feature>
<feature type="compositionally biased region" description="Basic and acidic residues" evidence="1">
    <location>
        <begin position="102"/>
        <end position="124"/>
    </location>
</feature>
<organism evidence="2">
    <name type="scientific">Lotharella globosa</name>
    <dbReference type="NCBI Taxonomy" id="91324"/>
    <lineage>
        <taxon>Eukaryota</taxon>
        <taxon>Sar</taxon>
        <taxon>Rhizaria</taxon>
        <taxon>Cercozoa</taxon>
        <taxon>Chlorarachniophyceae</taxon>
        <taxon>Lotharella</taxon>
    </lineage>
</organism>
<feature type="region of interest" description="Disordered" evidence="1">
    <location>
        <begin position="279"/>
        <end position="317"/>
    </location>
</feature>